<sequence length="157" mass="17415">MLKGSPNISTIITDSSCFILLDKIDGLNILKDLYGQVITTPEIAAEYGKRLPQWVNVIAVDNRDLLYTYAEIVDIGEASAIALAQEVSSPSLILDDLKGRKLAEQLQLAYTGTIGVLILARTRGVITQLKPYFEKIKGTDFRIPANFLEILLNKYDK</sequence>
<dbReference type="InterPro" id="IPR021799">
    <property type="entry name" value="PIN-like_prokaryotic"/>
</dbReference>
<dbReference type="RefSeq" id="WP_191177586.1">
    <property type="nucleotide sequence ID" value="NZ_JACWMW010000008.1"/>
</dbReference>
<proteinExistence type="predicted"/>
<dbReference type="PANTHER" id="PTHR39550:SF1">
    <property type="entry name" value="SLL0658 PROTEIN"/>
    <property type="match status" value="1"/>
</dbReference>
<keyword evidence="2" id="KW-1185">Reference proteome</keyword>
<gene>
    <name evidence="1" type="ORF">IDJ75_20845</name>
</gene>
<dbReference type="PANTHER" id="PTHR39550">
    <property type="entry name" value="SLL0658 PROTEIN"/>
    <property type="match status" value="1"/>
</dbReference>
<evidence type="ECO:0000313" key="1">
    <source>
        <dbReference type="EMBL" id="MBD1387743.1"/>
    </source>
</evidence>
<dbReference type="Pfam" id="PF11848">
    <property type="entry name" value="DUF3368"/>
    <property type="match status" value="1"/>
</dbReference>
<comment type="caution">
    <text evidence="1">The sequence shown here is derived from an EMBL/GenBank/DDBJ whole genome shotgun (WGS) entry which is preliminary data.</text>
</comment>
<reference evidence="1 2" key="1">
    <citation type="submission" date="2020-09" db="EMBL/GenBank/DDBJ databases">
        <title>Novel species of Mucilaginibacter isolated from a glacier on the Tibetan Plateau.</title>
        <authorList>
            <person name="Liu Q."/>
            <person name="Xin Y.-H."/>
        </authorList>
    </citation>
    <scope>NUCLEOTIDE SEQUENCE [LARGE SCALE GENOMIC DNA]</scope>
    <source>
        <strain evidence="1 2">CGMCC 1.13878</strain>
    </source>
</reference>
<dbReference type="EMBL" id="JACWMW010000008">
    <property type="protein sequence ID" value="MBD1387743.1"/>
    <property type="molecule type" value="Genomic_DNA"/>
</dbReference>
<organism evidence="1 2">
    <name type="scientific">Mucilaginibacter rigui</name>
    <dbReference type="NCBI Taxonomy" id="534635"/>
    <lineage>
        <taxon>Bacteria</taxon>
        <taxon>Pseudomonadati</taxon>
        <taxon>Bacteroidota</taxon>
        <taxon>Sphingobacteriia</taxon>
        <taxon>Sphingobacteriales</taxon>
        <taxon>Sphingobacteriaceae</taxon>
        <taxon>Mucilaginibacter</taxon>
    </lineage>
</organism>
<name>A0ABR7XAX9_9SPHI</name>
<accession>A0ABR7XAX9</accession>
<dbReference type="Proteomes" id="UP000618754">
    <property type="component" value="Unassembled WGS sequence"/>
</dbReference>
<protein>
    <submittedName>
        <fullName evidence="1">DUF3368 domain-containing protein</fullName>
    </submittedName>
</protein>
<evidence type="ECO:0000313" key="2">
    <source>
        <dbReference type="Proteomes" id="UP000618754"/>
    </source>
</evidence>